<name>A0A8J3GBS2_9BACT</name>
<evidence type="ECO:0000313" key="5">
    <source>
        <dbReference type="EMBL" id="GHB92950.1"/>
    </source>
</evidence>
<proteinExistence type="inferred from homology"/>
<evidence type="ECO:0000256" key="3">
    <source>
        <dbReference type="PROSITE-ProRule" id="PRU00182"/>
    </source>
</evidence>
<dbReference type="PANTHER" id="PTHR47683">
    <property type="entry name" value="PSEUDOURIDINE SYNTHASE FAMILY PROTEIN-RELATED"/>
    <property type="match status" value="1"/>
</dbReference>
<evidence type="ECO:0000256" key="2">
    <source>
        <dbReference type="ARBA" id="ARBA00023235"/>
    </source>
</evidence>
<dbReference type="Gene3D" id="3.30.70.580">
    <property type="entry name" value="Pseudouridine synthase I, catalytic domain, N-terminal subdomain"/>
    <property type="match status" value="1"/>
</dbReference>
<feature type="domain" description="RNA-binding S4" evidence="4">
    <location>
        <begin position="7"/>
        <end position="67"/>
    </location>
</feature>
<gene>
    <name evidence="5" type="ORF">GCM10007047_05390</name>
</gene>
<evidence type="ECO:0000259" key="4">
    <source>
        <dbReference type="SMART" id="SM00363"/>
    </source>
</evidence>
<protein>
    <submittedName>
        <fullName evidence="5">Pseudouridine synthase</fullName>
    </submittedName>
</protein>
<keyword evidence="6" id="KW-1185">Reference proteome</keyword>
<dbReference type="InterPro" id="IPR036986">
    <property type="entry name" value="S4_RNA-bd_sf"/>
</dbReference>
<keyword evidence="3" id="KW-0694">RNA-binding</keyword>
<dbReference type="SUPFAM" id="SSF55174">
    <property type="entry name" value="Alpha-L RNA-binding motif"/>
    <property type="match status" value="1"/>
</dbReference>
<dbReference type="InterPro" id="IPR002942">
    <property type="entry name" value="S4_RNA-bd"/>
</dbReference>
<dbReference type="Pfam" id="PF00849">
    <property type="entry name" value="PseudoU_synth_2"/>
    <property type="match status" value="1"/>
</dbReference>
<dbReference type="GO" id="GO:0003723">
    <property type="term" value="F:RNA binding"/>
    <property type="evidence" value="ECO:0007669"/>
    <property type="project" value="UniProtKB-KW"/>
</dbReference>
<organism evidence="5 6">
    <name type="scientific">Cerasicoccus arenae</name>
    <dbReference type="NCBI Taxonomy" id="424488"/>
    <lineage>
        <taxon>Bacteria</taxon>
        <taxon>Pseudomonadati</taxon>
        <taxon>Verrucomicrobiota</taxon>
        <taxon>Opitutia</taxon>
        <taxon>Puniceicoccales</taxon>
        <taxon>Cerasicoccaceae</taxon>
        <taxon>Cerasicoccus</taxon>
    </lineage>
</organism>
<reference evidence="5" key="2">
    <citation type="submission" date="2020-09" db="EMBL/GenBank/DDBJ databases">
        <authorList>
            <person name="Sun Q."/>
            <person name="Kim S."/>
        </authorList>
    </citation>
    <scope>NUCLEOTIDE SEQUENCE</scope>
    <source>
        <strain evidence="5">KCTC 12870</strain>
    </source>
</reference>
<dbReference type="Proteomes" id="UP000642829">
    <property type="component" value="Unassembled WGS sequence"/>
</dbReference>
<dbReference type="PANTHER" id="PTHR47683:SF2">
    <property type="entry name" value="RNA-BINDING S4 DOMAIN-CONTAINING PROTEIN"/>
    <property type="match status" value="1"/>
</dbReference>
<dbReference type="PROSITE" id="PS50889">
    <property type="entry name" value="S4"/>
    <property type="match status" value="1"/>
</dbReference>
<comment type="similarity">
    <text evidence="1">Belongs to the pseudouridine synthase RsuA family.</text>
</comment>
<accession>A0A8J3GBS2</accession>
<dbReference type="Gene3D" id="3.10.290.10">
    <property type="entry name" value="RNA-binding S4 domain"/>
    <property type="match status" value="1"/>
</dbReference>
<dbReference type="SUPFAM" id="SSF55120">
    <property type="entry name" value="Pseudouridine synthase"/>
    <property type="match status" value="1"/>
</dbReference>
<dbReference type="FunFam" id="3.10.290.10:FF:000003">
    <property type="entry name" value="Pseudouridine synthase"/>
    <property type="match status" value="1"/>
</dbReference>
<dbReference type="AlphaFoldDB" id="A0A8J3GBS2"/>
<sequence>MPEPEAIRLQKYLSEQGVCSRRKAETLIEEGVVTINGITAKLGDKVVSGKDIVKVEGQRVTAKAHRQWVILMNKPKGVICSHGDPHHSRTIYDLLPPELAKEKLICCGRLDKESEGMLILTNDGELAQRITHPSGGVVKRYRIKVSRPFDTSLIPKMIKGIHREGDFLQAKKIIVAPMGPDKDRRLEVHLGQGRKREIRRLFESFGYFVDKLERFQMGGLQMKRTPRGSVREIPKRELDFLFSK</sequence>
<dbReference type="GO" id="GO:0000455">
    <property type="term" value="P:enzyme-directed rRNA pseudouridine synthesis"/>
    <property type="evidence" value="ECO:0007669"/>
    <property type="project" value="UniProtKB-ARBA"/>
</dbReference>
<dbReference type="GO" id="GO:0120159">
    <property type="term" value="F:rRNA pseudouridine synthase activity"/>
    <property type="evidence" value="ECO:0007669"/>
    <property type="project" value="UniProtKB-ARBA"/>
</dbReference>
<dbReference type="InterPro" id="IPR050343">
    <property type="entry name" value="RsuA_PseudoU_synthase"/>
</dbReference>
<keyword evidence="2" id="KW-0413">Isomerase</keyword>
<dbReference type="InterPro" id="IPR042092">
    <property type="entry name" value="PsdUridine_s_RsuA/RluB/E/F_cat"/>
</dbReference>
<dbReference type="Gene3D" id="3.30.70.1560">
    <property type="entry name" value="Alpha-L RNA-binding motif"/>
    <property type="match status" value="1"/>
</dbReference>
<dbReference type="InterPro" id="IPR006145">
    <property type="entry name" value="PsdUridine_synth_RsuA/RluA"/>
</dbReference>
<dbReference type="CDD" id="cd00165">
    <property type="entry name" value="S4"/>
    <property type="match status" value="1"/>
</dbReference>
<dbReference type="InterPro" id="IPR000748">
    <property type="entry name" value="PsdUridine_synth_RsuA/RluB/E/F"/>
</dbReference>
<dbReference type="Pfam" id="PF01479">
    <property type="entry name" value="S4"/>
    <property type="match status" value="1"/>
</dbReference>
<comment type="caution">
    <text evidence="5">The sequence shown here is derived from an EMBL/GenBank/DDBJ whole genome shotgun (WGS) entry which is preliminary data.</text>
</comment>
<dbReference type="EMBL" id="BMXG01000002">
    <property type="protein sequence ID" value="GHB92950.1"/>
    <property type="molecule type" value="Genomic_DNA"/>
</dbReference>
<dbReference type="InterPro" id="IPR020094">
    <property type="entry name" value="TruA/RsuA/RluB/E/F_N"/>
</dbReference>
<evidence type="ECO:0000313" key="6">
    <source>
        <dbReference type="Proteomes" id="UP000642829"/>
    </source>
</evidence>
<evidence type="ECO:0000256" key="1">
    <source>
        <dbReference type="ARBA" id="ARBA00008348"/>
    </source>
</evidence>
<reference evidence="5" key="1">
    <citation type="journal article" date="2014" name="Int. J. Syst. Evol. Microbiol.">
        <title>Complete genome sequence of Corynebacterium casei LMG S-19264T (=DSM 44701T), isolated from a smear-ripened cheese.</title>
        <authorList>
            <consortium name="US DOE Joint Genome Institute (JGI-PGF)"/>
            <person name="Walter F."/>
            <person name="Albersmeier A."/>
            <person name="Kalinowski J."/>
            <person name="Ruckert C."/>
        </authorList>
    </citation>
    <scope>NUCLEOTIDE SEQUENCE</scope>
    <source>
        <strain evidence="5">KCTC 12870</strain>
    </source>
</reference>
<dbReference type="SMART" id="SM00363">
    <property type="entry name" value="S4"/>
    <property type="match status" value="1"/>
</dbReference>
<dbReference type="InterPro" id="IPR020103">
    <property type="entry name" value="PsdUridine_synth_cat_dom_sf"/>
</dbReference>
<dbReference type="NCBIfam" id="TIGR00093">
    <property type="entry name" value="pseudouridine synthase"/>
    <property type="match status" value="1"/>
</dbReference>